<proteinExistence type="predicted"/>
<sequence length="130" mass="13677">MASAGSANWQCNFGMRNSDDAVGGVGTFAVPMRRSGDSSPPLVTLAGTSSSIVAGEERIPKPRVEEPDCVDEKEKAGVIEAVLIPKTIGRTMINEQSTSSFAAHGRGDLACLLAVDQRATRELDTGHNFS</sequence>
<name>A0A1Y6M354_ZYMTR</name>
<dbReference type="AlphaFoldDB" id="A0A1Y6M354"/>
<dbReference type="EMBL" id="LT882690">
    <property type="protein sequence ID" value="SMY30178.1"/>
    <property type="molecule type" value="Genomic_DNA"/>
</dbReference>
<organism evidence="1 2">
    <name type="scientific">Zymoseptoria tritici ST99CH_1A5</name>
    <dbReference type="NCBI Taxonomy" id="1276529"/>
    <lineage>
        <taxon>Eukaryota</taxon>
        <taxon>Fungi</taxon>
        <taxon>Dikarya</taxon>
        <taxon>Ascomycota</taxon>
        <taxon>Pezizomycotina</taxon>
        <taxon>Dothideomycetes</taxon>
        <taxon>Dothideomycetidae</taxon>
        <taxon>Mycosphaerellales</taxon>
        <taxon>Mycosphaerellaceae</taxon>
        <taxon>Zymoseptoria</taxon>
    </lineage>
</organism>
<accession>A0A1Y6M354</accession>
<dbReference type="Proteomes" id="UP000215453">
    <property type="component" value="Chromosome 15"/>
</dbReference>
<evidence type="ECO:0000313" key="2">
    <source>
        <dbReference type="Proteomes" id="UP000215453"/>
    </source>
</evidence>
<reference evidence="1 2" key="1">
    <citation type="submission" date="2016-10" db="EMBL/GenBank/DDBJ databases">
        <authorList>
            <person name="Varghese N."/>
        </authorList>
    </citation>
    <scope>NUCLEOTIDE SEQUENCE [LARGE SCALE GENOMIC DNA]</scope>
</reference>
<evidence type="ECO:0000313" key="1">
    <source>
        <dbReference type="EMBL" id="SMY30178.1"/>
    </source>
</evidence>
<gene>
    <name evidence="1" type="ORF">ZT1A5_G11628</name>
</gene>
<protein>
    <submittedName>
        <fullName evidence="1">Uncharacterized protein</fullName>
    </submittedName>
</protein>